<dbReference type="SUPFAM" id="SSF56112">
    <property type="entry name" value="Protein kinase-like (PK-like)"/>
    <property type="match status" value="1"/>
</dbReference>
<dbReference type="PANTHER" id="PTHR12149:SF8">
    <property type="entry name" value="PROTEIN-RIBULOSAMINE 3-KINASE"/>
    <property type="match status" value="1"/>
</dbReference>
<gene>
    <name evidence="2" type="ORF">BVL65_05370</name>
</gene>
<evidence type="ECO:0000313" key="2">
    <source>
        <dbReference type="EMBL" id="APW18968.1"/>
    </source>
</evidence>
<dbReference type="PIRSF" id="PIRSF006221">
    <property type="entry name" value="Ketosamine-3-kinase"/>
    <property type="match status" value="1"/>
</dbReference>
<evidence type="ECO:0000313" key="3">
    <source>
        <dbReference type="Proteomes" id="UP000186260"/>
    </source>
</evidence>
<dbReference type="GO" id="GO:0016301">
    <property type="term" value="F:kinase activity"/>
    <property type="evidence" value="ECO:0007669"/>
    <property type="project" value="UniProtKB-KW"/>
</dbReference>
<dbReference type="Proteomes" id="UP000186260">
    <property type="component" value="Chromosome"/>
</dbReference>
<dbReference type="Gene3D" id="1.10.510.10">
    <property type="entry name" value="Transferase(Phosphotransferase) domain 1"/>
    <property type="match status" value="1"/>
</dbReference>
<keyword evidence="3" id="KW-1185">Reference proteome</keyword>
<proteinExistence type="inferred from homology"/>
<reference evidence="3" key="1">
    <citation type="submission" date="2017-01" db="EMBL/GenBank/DDBJ databases">
        <title>Gardnerella vaginalis bacteremia associated with severe acute encephalopathy in a young female patient: Case Report and characterization of the isolate.</title>
        <authorList>
            <person name="Tankovic J."/>
            <person name="Timinskas A."/>
            <person name="Zilnyte M."/>
            <person name="Janulaitiene M."/>
            <person name="Zvirbliene A."/>
            <person name="Pleckaityte M."/>
        </authorList>
    </citation>
    <scope>NUCLEOTIDE SEQUENCE [LARGE SCALE GENOMIC DNA]</scope>
    <source>
        <strain evidence="3">GV37</strain>
    </source>
</reference>
<name>A0ABN4V1C8_9BIFI</name>
<keyword evidence="1 2" id="KW-0418">Kinase</keyword>
<dbReference type="PANTHER" id="PTHR12149">
    <property type="entry name" value="FRUCTOSAMINE 3 KINASE-RELATED PROTEIN"/>
    <property type="match status" value="1"/>
</dbReference>
<organism evidence="2 3">
    <name type="scientific">Gardnerella swidsinskii</name>
    <dbReference type="NCBI Taxonomy" id="2792979"/>
    <lineage>
        <taxon>Bacteria</taxon>
        <taxon>Bacillati</taxon>
        <taxon>Actinomycetota</taxon>
        <taxon>Actinomycetes</taxon>
        <taxon>Bifidobacteriales</taxon>
        <taxon>Bifidobacteriaceae</taxon>
        <taxon>Gardnerella</taxon>
    </lineage>
</organism>
<accession>A0ABN4V1C8</accession>
<sequence>MNNAVYKKSRLYAPERFFECEGKGLKWLSEAHKYGGPRVAEVFDWGNSYLNIERIDTHSATPMAAFEFGASLAHMHDYGAKYFGEPPADYDGTCYFGPLSDPVEMPTGTWSNVIDYLADGRLRPMVELGIARGELTQSDLDLTNEVINALPDLLGKAAEDKPARVHGDLWSGNVLWTKSSDGEHTEAVLIDPAAHGGHREEDLAMLHLFGISYFRQILDGYQSVHPLKAGFEQRMIIWQLYPIAGHCVFFGGGYVSEYRNMCESLIKSSIR</sequence>
<keyword evidence="1" id="KW-0808">Transferase</keyword>
<dbReference type="Pfam" id="PF03881">
    <property type="entry name" value="Fructosamin_kin"/>
    <property type="match status" value="1"/>
</dbReference>
<dbReference type="RefSeq" id="WP_076002930.1">
    <property type="nucleotide sequence ID" value="NZ_CP019058.1"/>
</dbReference>
<dbReference type="InterPro" id="IPR016477">
    <property type="entry name" value="Fructo-/Ketosamine-3-kinase"/>
</dbReference>
<dbReference type="Gene3D" id="1.20.1270.240">
    <property type="match status" value="1"/>
</dbReference>
<evidence type="ECO:0000256" key="1">
    <source>
        <dbReference type="PIRNR" id="PIRNR006221"/>
    </source>
</evidence>
<protein>
    <submittedName>
        <fullName evidence="2">Fructosamine kinase</fullName>
    </submittedName>
</protein>
<comment type="similarity">
    <text evidence="1">Belongs to the fructosamine kinase family.</text>
</comment>
<dbReference type="InterPro" id="IPR011009">
    <property type="entry name" value="Kinase-like_dom_sf"/>
</dbReference>
<dbReference type="EMBL" id="CP019058">
    <property type="protein sequence ID" value="APW18968.1"/>
    <property type="molecule type" value="Genomic_DNA"/>
</dbReference>